<evidence type="ECO:0000256" key="1">
    <source>
        <dbReference type="SAM" id="MobiDB-lite"/>
    </source>
</evidence>
<evidence type="ECO:0000313" key="3">
    <source>
        <dbReference type="EMBL" id="KAF2138098.1"/>
    </source>
</evidence>
<keyword evidence="4" id="KW-1185">Reference proteome</keyword>
<feature type="region of interest" description="Disordered" evidence="1">
    <location>
        <begin position="30"/>
        <end position="72"/>
    </location>
</feature>
<sequence length="376" mass="40795">MIPNVRGDDYYYCRFHSCRIDWTTMDWQTSESTETDLPPSYSGPRGPPSDATSAQPTDRVGGSGRGPHPTFDLHWSWTRTRIVELPSVTGFPFFPEPTTTTYTTSVPVDPVPVTQSDGAGSNAANKPSKVVPPGPERSDSTKPPSQGDDTDNHSGLGKGQVVAAVVLPLVVTALLVLIIFVVLRRRKQKSQPHPPQDEMKMRTEPTSSTTGLHQPVGPQVPPPVFSPSSPQPPPVIISAMAPSGNAAYFTGIDTSEALSVRSGQQGQQMGGFMMDGEHHEEPPPPYRPASVPPLSRDSSMRSRLSRQLSDNVNTRLAAHHSQNGVNPFADPSEDDHGSFMSGYTNGPFGRRHDDQLSIVSDLSYQDEQPTMVHQTV</sequence>
<name>A0A6A6B3B7_9PEZI</name>
<keyword evidence="2" id="KW-1133">Transmembrane helix</keyword>
<reference evidence="3" key="1">
    <citation type="journal article" date="2020" name="Stud. Mycol.">
        <title>101 Dothideomycetes genomes: a test case for predicting lifestyles and emergence of pathogens.</title>
        <authorList>
            <person name="Haridas S."/>
            <person name="Albert R."/>
            <person name="Binder M."/>
            <person name="Bloem J."/>
            <person name="Labutti K."/>
            <person name="Salamov A."/>
            <person name="Andreopoulos B."/>
            <person name="Baker S."/>
            <person name="Barry K."/>
            <person name="Bills G."/>
            <person name="Bluhm B."/>
            <person name="Cannon C."/>
            <person name="Castanera R."/>
            <person name="Culley D."/>
            <person name="Daum C."/>
            <person name="Ezra D."/>
            <person name="Gonzalez J."/>
            <person name="Henrissat B."/>
            <person name="Kuo A."/>
            <person name="Liang C."/>
            <person name="Lipzen A."/>
            <person name="Lutzoni F."/>
            <person name="Magnuson J."/>
            <person name="Mondo S."/>
            <person name="Nolan M."/>
            <person name="Ohm R."/>
            <person name="Pangilinan J."/>
            <person name="Park H.-J."/>
            <person name="Ramirez L."/>
            <person name="Alfaro M."/>
            <person name="Sun H."/>
            <person name="Tritt A."/>
            <person name="Yoshinaga Y."/>
            <person name="Zwiers L.-H."/>
            <person name="Turgeon B."/>
            <person name="Goodwin S."/>
            <person name="Spatafora J."/>
            <person name="Crous P."/>
            <person name="Grigoriev I."/>
        </authorList>
    </citation>
    <scope>NUCLEOTIDE SEQUENCE</scope>
    <source>
        <strain evidence="3">CBS 121167</strain>
    </source>
</reference>
<protein>
    <submittedName>
        <fullName evidence="3">Uncharacterized protein</fullName>
    </submittedName>
</protein>
<feature type="compositionally biased region" description="Polar residues" evidence="1">
    <location>
        <begin position="115"/>
        <end position="125"/>
    </location>
</feature>
<feature type="region of interest" description="Disordered" evidence="1">
    <location>
        <begin position="100"/>
        <end position="155"/>
    </location>
</feature>
<dbReference type="RefSeq" id="XP_033393811.1">
    <property type="nucleotide sequence ID" value="XM_033547346.1"/>
</dbReference>
<proteinExistence type="predicted"/>
<feature type="compositionally biased region" description="Low complexity" evidence="1">
    <location>
        <begin position="100"/>
        <end position="114"/>
    </location>
</feature>
<dbReference type="GeneID" id="54304853"/>
<feature type="transmembrane region" description="Helical" evidence="2">
    <location>
        <begin position="161"/>
        <end position="183"/>
    </location>
</feature>
<dbReference type="OrthoDB" id="3935400at2759"/>
<organism evidence="3 4">
    <name type="scientific">Aplosporella prunicola CBS 121167</name>
    <dbReference type="NCBI Taxonomy" id="1176127"/>
    <lineage>
        <taxon>Eukaryota</taxon>
        <taxon>Fungi</taxon>
        <taxon>Dikarya</taxon>
        <taxon>Ascomycota</taxon>
        <taxon>Pezizomycotina</taxon>
        <taxon>Dothideomycetes</taxon>
        <taxon>Dothideomycetes incertae sedis</taxon>
        <taxon>Botryosphaeriales</taxon>
        <taxon>Aplosporellaceae</taxon>
        <taxon>Aplosporella</taxon>
    </lineage>
</organism>
<feature type="compositionally biased region" description="Low complexity" evidence="1">
    <location>
        <begin position="292"/>
        <end position="308"/>
    </location>
</feature>
<evidence type="ECO:0000313" key="4">
    <source>
        <dbReference type="Proteomes" id="UP000799438"/>
    </source>
</evidence>
<dbReference type="Proteomes" id="UP000799438">
    <property type="component" value="Unassembled WGS sequence"/>
</dbReference>
<feature type="region of interest" description="Disordered" evidence="1">
    <location>
        <begin position="186"/>
        <end position="215"/>
    </location>
</feature>
<dbReference type="AlphaFoldDB" id="A0A6A6B3B7"/>
<keyword evidence="2" id="KW-0812">Transmembrane</keyword>
<accession>A0A6A6B3B7</accession>
<gene>
    <name evidence="3" type="ORF">K452DRAFT_95022</name>
</gene>
<evidence type="ECO:0000256" key="2">
    <source>
        <dbReference type="SAM" id="Phobius"/>
    </source>
</evidence>
<dbReference type="EMBL" id="ML995498">
    <property type="protein sequence ID" value="KAF2138098.1"/>
    <property type="molecule type" value="Genomic_DNA"/>
</dbReference>
<feature type="region of interest" description="Disordered" evidence="1">
    <location>
        <begin position="266"/>
        <end position="308"/>
    </location>
</feature>
<feature type="region of interest" description="Disordered" evidence="1">
    <location>
        <begin position="320"/>
        <end position="352"/>
    </location>
</feature>
<keyword evidence="2" id="KW-0472">Membrane</keyword>